<evidence type="ECO:0008006" key="3">
    <source>
        <dbReference type="Google" id="ProtNLM"/>
    </source>
</evidence>
<accession>A0AB74VF20</accession>
<gene>
    <name evidence="1" type="ORF">KEC93_24575</name>
</gene>
<name>A0AB74VF20_CLOBE</name>
<keyword evidence="2" id="KW-1185">Reference proteome</keyword>
<dbReference type="Proteomes" id="UP000679373">
    <property type="component" value="Chromosome"/>
</dbReference>
<organism evidence="1 2">
    <name type="scientific">Clostridium beijerinckii</name>
    <name type="common">Clostridium MP</name>
    <dbReference type="NCBI Taxonomy" id="1520"/>
    <lineage>
        <taxon>Bacteria</taxon>
        <taxon>Bacillati</taxon>
        <taxon>Bacillota</taxon>
        <taxon>Clostridia</taxon>
        <taxon>Eubacteriales</taxon>
        <taxon>Clostridiaceae</taxon>
        <taxon>Clostridium</taxon>
    </lineage>
</organism>
<dbReference type="EMBL" id="CP073653">
    <property type="protein sequence ID" value="QUN35056.1"/>
    <property type="molecule type" value="Genomic_DNA"/>
</dbReference>
<reference evidence="1" key="1">
    <citation type="submission" date="2021-04" db="EMBL/GenBank/DDBJ databases">
        <title>Complete genome sequence of the type strain Clostridium beijerinckii NRRL B-598.</title>
        <authorList>
            <person name="Sedlar K."/>
            <person name="Branska B."/>
            <person name="Bezdicek M."/>
            <person name="Nykrynova M."/>
            <person name="Lengerova M."/>
            <person name="Skutkova H."/>
            <person name="Patakova P."/>
        </authorList>
    </citation>
    <scope>NUCLEOTIDE SEQUENCE</scope>
    <source>
        <strain evidence="1">DSM 791</strain>
    </source>
</reference>
<dbReference type="RefSeq" id="WP_077867680.1">
    <property type="nucleotide sequence ID" value="NZ_BKAK01000109.1"/>
</dbReference>
<proteinExistence type="predicted"/>
<evidence type="ECO:0000313" key="1">
    <source>
        <dbReference type="EMBL" id="QUN35056.1"/>
    </source>
</evidence>
<protein>
    <recommendedName>
        <fullName evidence="3">XRE family transcriptional regulator</fullName>
    </recommendedName>
</protein>
<evidence type="ECO:0000313" key="2">
    <source>
        <dbReference type="Proteomes" id="UP000679373"/>
    </source>
</evidence>
<dbReference type="AlphaFoldDB" id="A0AB74VF20"/>
<sequence>MINREYIRQSIINHTGDKRIRSACLKVSEQTGIPDYVVYSFARCSLPREKDLVLLIKTLKLDTKKMFDI</sequence>
<dbReference type="GeneID" id="66347772"/>